<dbReference type="SUPFAM" id="SSF53323">
    <property type="entry name" value="Pyruvate-ferredoxin oxidoreductase, PFOR, domain III"/>
    <property type="match status" value="1"/>
</dbReference>
<reference evidence="3" key="1">
    <citation type="submission" date="2024-06" db="EMBL/GenBank/DDBJ databases">
        <title>Lacrimispora cavernae sp. nov., a novel anaerobe isolated from bat guano pile inside a cave.</title>
        <authorList>
            <person name="Miller S.L."/>
            <person name="Lu N."/>
            <person name="King J."/>
            <person name="Sankaranarayanan K."/>
            <person name="Lawson P.A."/>
        </authorList>
    </citation>
    <scope>NUCLEOTIDE SEQUENCE</scope>
    <source>
        <strain evidence="3">BS-2</strain>
    </source>
</reference>
<proteinExistence type="predicted"/>
<dbReference type="InterPro" id="IPR002869">
    <property type="entry name" value="Pyrv_flavodox_OxRed_cen"/>
</dbReference>
<evidence type="ECO:0000259" key="2">
    <source>
        <dbReference type="Pfam" id="PF01558"/>
    </source>
</evidence>
<organism evidence="3">
    <name type="scientific">Lacrimispora sp. BS-2</name>
    <dbReference type="NCBI Taxonomy" id="3151850"/>
    <lineage>
        <taxon>Bacteria</taxon>
        <taxon>Bacillati</taxon>
        <taxon>Bacillota</taxon>
        <taxon>Clostridia</taxon>
        <taxon>Lachnospirales</taxon>
        <taxon>Lachnospiraceae</taxon>
        <taxon>Lacrimispora</taxon>
    </lineage>
</organism>
<dbReference type="AlphaFoldDB" id="A0AAU7PMH8"/>
<feature type="domain" description="Pyruvate/ketoisovalerate oxidoreductase catalytic" evidence="2">
    <location>
        <begin position="10"/>
        <end position="177"/>
    </location>
</feature>
<keyword evidence="1" id="KW-0560">Oxidoreductase</keyword>
<dbReference type="InterPro" id="IPR019752">
    <property type="entry name" value="Pyrv/ketoisovalerate_OxRed_cat"/>
</dbReference>
<evidence type="ECO:0000313" key="3">
    <source>
        <dbReference type="EMBL" id="XBS53543.1"/>
    </source>
</evidence>
<dbReference type="RefSeq" id="WP_349945605.1">
    <property type="nucleotide sequence ID" value="NZ_CP157940.1"/>
</dbReference>
<gene>
    <name evidence="3" type="ORF">ABFV83_17280</name>
</gene>
<protein>
    <submittedName>
        <fullName evidence="3">2-oxoacid:acceptor oxidoreductase family protein</fullName>
    </submittedName>
</protein>
<accession>A0AAU7PMH8</accession>
<dbReference type="Pfam" id="PF01558">
    <property type="entry name" value="POR"/>
    <property type="match status" value="1"/>
</dbReference>
<sequence length="185" mass="20517">MNEFIVAGIGGQGVITCSKLILETALDKGYEARSAETIGMAQRGGSVLSHVRIGEKIYSPFIPIGKVDEVISMDSLEALRYQNYLKQYGFVEAPDDLMSRAIVSKIPIRSDINIRYYDLGNKWEKKETKKNTNIIMLGIVFAGDRYIISSKDIEKTIVKRFTGVIRSDALEALHLGIELARGGIS</sequence>
<evidence type="ECO:0000256" key="1">
    <source>
        <dbReference type="ARBA" id="ARBA00023002"/>
    </source>
</evidence>
<dbReference type="PANTHER" id="PTHR43854">
    <property type="entry name" value="INDOLEPYRUVATE OXIDOREDUCTASE SUBUNIT IORB"/>
    <property type="match status" value="1"/>
</dbReference>
<dbReference type="Gene3D" id="3.40.920.10">
    <property type="entry name" value="Pyruvate-ferredoxin oxidoreductase, PFOR, domain III"/>
    <property type="match status" value="1"/>
</dbReference>
<name>A0AAU7PMH8_9FIRM</name>
<dbReference type="PANTHER" id="PTHR43854:SF1">
    <property type="entry name" value="INDOLEPYRUVATE OXIDOREDUCTASE SUBUNIT IORB"/>
    <property type="match status" value="1"/>
</dbReference>
<dbReference type="GO" id="GO:0016903">
    <property type="term" value="F:oxidoreductase activity, acting on the aldehyde or oxo group of donors"/>
    <property type="evidence" value="ECO:0007669"/>
    <property type="project" value="InterPro"/>
</dbReference>
<dbReference type="InterPro" id="IPR052198">
    <property type="entry name" value="IorB_Oxidoreductase"/>
</dbReference>
<dbReference type="EMBL" id="CP157940">
    <property type="protein sequence ID" value="XBS53543.1"/>
    <property type="molecule type" value="Genomic_DNA"/>
</dbReference>